<sequence length="39" mass="4379">MAGYTAVLSGAQKRVTGTLLLRIFQKNSHPVLYFYSLMC</sequence>
<protein>
    <submittedName>
        <fullName evidence="1">Uncharacterized protein</fullName>
    </submittedName>
</protein>
<proteinExistence type="predicted"/>
<dbReference type="STRING" id="537013.CLOSTMETH_03905"/>
<comment type="caution">
    <text evidence="1">The sequence shown here is derived from an EMBL/GenBank/DDBJ whole genome shotgun (WGS) entry which is preliminary data.</text>
</comment>
<organism evidence="1 2">
    <name type="scientific">[Clostridium] methylpentosum DSM 5476</name>
    <dbReference type="NCBI Taxonomy" id="537013"/>
    <lineage>
        <taxon>Bacteria</taxon>
        <taxon>Bacillati</taxon>
        <taxon>Bacillota</taxon>
        <taxon>Clostridia</taxon>
        <taxon>Eubacteriales</taxon>
        <taxon>Oscillospiraceae</taxon>
        <taxon>Oscillospiraceae incertae sedis</taxon>
    </lineage>
</organism>
<dbReference type="Proteomes" id="UP000003340">
    <property type="component" value="Unassembled WGS sequence"/>
</dbReference>
<dbReference type="HOGENOM" id="CLU_3307471_0_0_9"/>
<evidence type="ECO:0000313" key="1">
    <source>
        <dbReference type="EMBL" id="EEG28524.1"/>
    </source>
</evidence>
<name>C0EJ59_9FIRM</name>
<evidence type="ECO:0000313" key="2">
    <source>
        <dbReference type="Proteomes" id="UP000003340"/>
    </source>
</evidence>
<gene>
    <name evidence="1" type="ORF">CLOSTMETH_03905</name>
</gene>
<reference evidence="1 2" key="1">
    <citation type="submission" date="2009-01" db="EMBL/GenBank/DDBJ databases">
        <authorList>
            <person name="Fulton L."/>
            <person name="Clifton S."/>
            <person name="Fulton B."/>
            <person name="Xu J."/>
            <person name="Minx P."/>
            <person name="Pepin K.H."/>
            <person name="Johnson M."/>
            <person name="Bhonagiri V."/>
            <person name="Nash W.E."/>
            <person name="Mardis E.R."/>
            <person name="Wilson R.K."/>
        </authorList>
    </citation>
    <scope>NUCLEOTIDE SEQUENCE [LARGE SCALE GENOMIC DNA]</scope>
    <source>
        <strain evidence="1 2">DSM 5476</strain>
    </source>
</reference>
<keyword evidence="2" id="KW-1185">Reference proteome</keyword>
<dbReference type="EMBL" id="ACEC01000136">
    <property type="protein sequence ID" value="EEG28524.1"/>
    <property type="molecule type" value="Genomic_DNA"/>
</dbReference>
<accession>C0EJ59</accession>
<reference evidence="1 2" key="2">
    <citation type="submission" date="2009-02" db="EMBL/GenBank/DDBJ databases">
        <title>Draft genome sequence of Clostridium methylpentosum (DSM 5476).</title>
        <authorList>
            <person name="Sudarsanam P."/>
            <person name="Ley R."/>
            <person name="Guruge J."/>
            <person name="Turnbaugh P.J."/>
            <person name="Mahowald M."/>
            <person name="Liep D."/>
            <person name="Gordon J."/>
        </authorList>
    </citation>
    <scope>NUCLEOTIDE SEQUENCE [LARGE SCALE GENOMIC DNA]</scope>
    <source>
        <strain evidence="1 2">DSM 5476</strain>
    </source>
</reference>
<dbReference type="AlphaFoldDB" id="C0EJ59"/>